<dbReference type="STRING" id="1314782.A0A165SRF7"/>
<dbReference type="AlphaFoldDB" id="A0A165SRF7"/>
<dbReference type="Proteomes" id="UP000076761">
    <property type="component" value="Unassembled WGS sequence"/>
</dbReference>
<name>A0A165SRF7_9AGAM</name>
<protein>
    <submittedName>
        <fullName evidence="1">Uncharacterized protein</fullName>
    </submittedName>
</protein>
<keyword evidence="2" id="KW-1185">Reference proteome</keyword>
<gene>
    <name evidence="1" type="ORF">NEOLEDRAFT_1024872</name>
</gene>
<sequence>VAVQNDSPTSGSIIITTFPTPPFCCHAHLHTMDRDQLLAVARTFNSRLPVSMEIYIGVERTATDIRRDIELLV</sequence>
<reference evidence="1 2" key="1">
    <citation type="journal article" date="2016" name="Mol. Biol. Evol.">
        <title>Comparative Genomics of Early-Diverging Mushroom-Forming Fungi Provides Insights into the Origins of Lignocellulose Decay Capabilities.</title>
        <authorList>
            <person name="Nagy L.G."/>
            <person name="Riley R."/>
            <person name="Tritt A."/>
            <person name="Adam C."/>
            <person name="Daum C."/>
            <person name="Floudas D."/>
            <person name="Sun H."/>
            <person name="Yadav J.S."/>
            <person name="Pangilinan J."/>
            <person name="Larsson K.H."/>
            <person name="Matsuura K."/>
            <person name="Barry K."/>
            <person name="Labutti K."/>
            <person name="Kuo R."/>
            <person name="Ohm R.A."/>
            <person name="Bhattacharya S.S."/>
            <person name="Shirouzu T."/>
            <person name="Yoshinaga Y."/>
            <person name="Martin F.M."/>
            <person name="Grigoriev I.V."/>
            <person name="Hibbett D.S."/>
        </authorList>
    </citation>
    <scope>NUCLEOTIDE SEQUENCE [LARGE SCALE GENOMIC DNA]</scope>
    <source>
        <strain evidence="1 2">HHB14362 ss-1</strain>
    </source>
</reference>
<dbReference type="EMBL" id="KV425571">
    <property type="protein sequence ID" value="KZT25559.1"/>
    <property type="molecule type" value="Genomic_DNA"/>
</dbReference>
<accession>A0A165SRF7</accession>
<proteinExistence type="predicted"/>
<evidence type="ECO:0000313" key="2">
    <source>
        <dbReference type="Proteomes" id="UP000076761"/>
    </source>
</evidence>
<dbReference type="OrthoDB" id="3061698at2759"/>
<evidence type="ECO:0000313" key="1">
    <source>
        <dbReference type="EMBL" id="KZT25559.1"/>
    </source>
</evidence>
<dbReference type="InParanoid" id="A0A165SRF7"/>
<feature type="non-terminal residue" evidence="1">
    <location>
        <position position="1"/>
    </location>
</feature>
<organism evidence="1 2">
    <name type="scientific">Neolentinus lepideus HHB14362 ss-1</name>
    <dbReference type="NCBI Taxonomy" id="1314782"/>
    <lineage>
        <taxon>Eukaryota</taxon>
        <taxon>Fungi</taxon>
        <taxon>Dikarya</taxon>
        <taxon>Basidiomycota</taxon>
        <taxon>Agaricomycotina</taxon>
        <taxon>Agaricomycetes</taxon>
        <taxon>Gloeophyllales</taxon>
        <taxon>Gloeophyllaceae</taxon>
        <taxon>Neolentinus</taxon>
    </lineage>
</organism>
<feature type="non-terminal residue" evidence="1">
    <location>
        <position position="73"/>
    </location>
</feature>